<reference evidence="5 6" key="1">
    <citation type="submission" date="2019-02" db="EMBL/GenBank/DDBJ databases">
        <title>Deep-cultivation of Planctomycetes and their phenomic and genomic characterization uncovers novel biology.</title>
        <authorList>
            <person name="Wiegand S."/>
            <person name="Jogler M."/>
            <person name="Boedeker C."/>
            <person name="Pinto D."/>
            <person name="Vollmers J."/>
            <person name="Rivas-Marin E."/>
            <person name="Kohn T."/>
            <person name="Peeters S.H."/>
            <person name="Heuer A."/>
            <person name="Rast P."/>
            <person name="Oberbeckmann S."/>
            <person name="Bunk B."/>
            <person name="Jeske O."/>
            <person name="Meyerdierks A."/>
            <person name="Storesund J.E."/>
            <person name="Kallscheuer N."/>
            <person name="Luecker S."/>
            <person name="Lage O.M."/>
            <person name="Pohl T."/>
            <person name="Merkel B.J."/>
            <person name="Hornburger P."/>
            <person name="Mueller R.-W."/>
            <person name="Bruemmer F."/>
            <person name="Labrenz M."/>
            <person name="Spormann A.M."/>
            <person name="Op den Camp H."/>
            <person name="Overmann J."/>
            <person name="Amann R."/>
            <person name="Jetten M.S.M."/>
            <person name="Mascher T."/>
            <person name="Medema M.H."/>
            <person name="Devos D.P."/>
            <person name="Kaster A.-K."/>
            <person name="Ovreas L."/>
            <person name="Rohde M."/>
            <person name="Galperin M.Y."/>
            <person name="Jogler C."/>
        </authorList>
    </citation>
    <scope>NUCLEOTIDE SEQUENCE [LARGE SCALE GENOMIC DNA]</scope>
    <source>
        <strain evidence="5 6">Pan153</strain>
    </source>
</reference>
<dbReference type="EMBL" id="CP036317">
    <property type="protein sequence ID" value="QDV16332.1"/>
    <property type="molecule type" value="Genomic_DNA"/>
</dbReference>
<evidence type="ECO:0000256" key="1">
    <source>
        <dbReference type="PROSITE-ProRule" id="PRU00339"/>
    </source>
</evidence>
<keyword evidence="2" id="KW-0175">Coiled coil</keyword>
<dbReference type="InterPro" id="IPR011990">
    <property type="entry name" value="TPR-like_helical_dom_sf"/>
</dbReference>
<evidence type="ECO:0000256" key="3">
    <source>
        <dbReference type="SAM" id="Phobius"/>
    </source>
</evidence>
<dbReference type="Proteomes" id="UP000320839">
    <property type="component" value="Chromosome"/>
</dbReference>
<dbReference type="AlphaFoldDB" id="A0A518FJ03"/>
<keyword evidence="3" id="KW-0472">Membrane</keyword>
<dbReference type="SMART" id="SM00028">
    <property type="entry name" value="TPR"/>
    <property type="match status" value="2"/>
</dbReference>
<protein>
    <submittedName>
        <fullName evidence="5">Tetratricopeptide repeat protein</fullName>
    </submittedName>
</protein>
<feature type="repeat" description="TPR" evidence="1">
    <location>
        <begin position="72"/>
        <end position="105"/>
    </location>
</feature>
<keyword evidence="4" id="KW-0732">Signal</keyword>
<evidence type="ECO:0000313" key="6">
    <source>
        <dbReference type="Proteomes" id="UP000320839"/>
    </source>
</evidence>
<dbReference type="InterPro" id="IPR019734">
    <property type="entry name" value="TPR_rpt"/>
</dbReference>
<feature type="chain" id="PRO_5022078774" evidence="4">
    <location>
        <begin position="22"/>
        <end position="383"/>
    </location>
</feature>
<keyword evidence="1" id="KW-0802">TPR repeat</keyword>
<gene>
    <name evidence="5" type="ORF">Pan153_09590</name>
</gene>
<dbReference type="SUPFAM" id="SSF48452">
    <property type="entry name" value="TPR-like"/>
    <property type="match status" value="1"/>
</dbReference>
<keyword evidence="3" id="KW-1133">Transmembrane helix</keyword>
<feature type="signal peptide" evidence="4">
    <location>
        <begin position="1"/>
        <end position="21"/>
    </location>
</feature>
<feature type="coiled-coil region" evidence="2">
    <location>
        <begin position="276"/>
        <end position="303"/>
    </location>
</feature>
<evidence type="ECO:0000256" key="2">
    <source>
        <dbReference type="SAM" id="Coils"/>
    </source>
</evidence>
<feature type="repeat" description="TPR" evidence="1">
    <location>
        <begin position="108"/>
        <end position="141"/>
    </location>
</feature>
<name>A0A518FJ03_9PLAN</name>
<sequence length="383" mass="43526" precursor="true">MRTAMVLMLICVLLVPTPLLACLWDSNTIAREKQRFPVARELIAGHFLRHSEAYYQWRIERGSQTAPEDRSPGDYDNLAVAYEKLGQHDRAIELIQEKLKRWPREGRYESEANLGTFLIHAGRYTEGLTHIDRALEINPDGHFGREIYQKFLVEYVLAQRDRGYQFPLSQGEAASEGGFAEYVLRRQQIGEENRLSALRDAYQGVMGMMWFGNHRSPALLEALGDLLLAEQEDQYDRMLAARAYLSASYEVQDPAASREYRKKAQAALSAPMDFELSDVEADLKQEIEQADQLFQQIAADESKWLSAGLDLNQQFAQTYADEPILSSNATSLTPVSMDTVVKQMLLYLVVGVVVLILVAQAILRRLFRHLRLPENSAEPVESL</sequence>
<dbReference type="Gene3D" id="1.25.40.10">
    <property type="entry name" value="Tetratricopeptide repeat domain"/>
    <property type="match status" value="1"/>
</dbReference>
<dbReference type="PROSITE" id="PS50005">
    <property type="entry name" value="TPR"/>
    <property type="match status" value="2"/>
</dbReference>
<evidence type="ECO:0000256" key="4">
    <source>
        <dbReference type="SAM" id="SignalP"/>
    </source>
</evidence>
<feature type="transmembrane region" description="Helical" evidence="3">
    <location>
        <begin position="344"/>
        <end position="363"/>
    </location>
</feature>
<keyword evidence="3" id="KW-0812">Transmembrane</keyword>
<proteinExistence type="predicted"/>
<evidence type="ECO:0000313" key="5">
    <source>
        <dbReference type="EMBL" id="QDV16332.1"/>
    </source>
</evidence>
<accession>A0A518FJ03</accession>
<organism evidence="5 6">
    <name type="scientific">Gimesia panareensis</name>
    <dbReference type="NCBI Taxonomy" id="2527978"/>
    <lineage>
        <taxon>Bacteria</taxon>
        <taxon>Pseudomonadati</taxon>
        <taxon>Planctomycetota</taxon>
        <taxon>Planctomycetia</taxon>
        <taxon>Planctomycetales</taxon>
        <taxon>Planctomycetaceae</taxon>
        <taxon>Gimesia</taxon>
    </lineage>
</organism>